<dbReference type="Gramene" id="CDX99597">
    <property type="protein sequence ID" value="CDX99597"/>
    <property type="gene ID" value="GSBRNA2T00108097001"/>
</dbReference>
<dbReference type="Proteomes" id="UP001295469">
    <property type="component" value="Chromosome C09"/>
</dbReference>
<evidence type="ECO:0000313" key="3">
    <source>
        <dbReference type="EMBL" id="CDY15274.1"/>
    </source>
</evidence>
<name>A0A078DYI5_BRANA</name>
<dbReference type="Gramene" id="CDX93972">
    <property type="protein sequence ID" value="CDX93972"/>
    <property type="gene ID" value="GSBRNA2T00156816001"/>
</dbReference>
<dbReference type="EMBL" id="HG994373">
    <property type="protein sequence ID" value="CAF1754016.1"/>
    <property type="molecule type" value="Genomic_DNA"/>
</dbReference>
<evidence type="ECO:0000313" key="4">
    <source>
        <dbReference type="EMBL" id="CDY22245.1"/>
    </source>
</evidence>
<dbReference type="EMBL" id="LK032053">
    <property type="protein sequence ID" value="CDY15274.1"/>
    <property type="molecule type" value="Genomic_DNA"/>
</dbReference>
<evidence type="ECO:0000313" key="5">
    <source>
        <dbReference type="Proteomes" id="UP000028999"/>
    </source>
</evidence>
<dbReference type="Gramene" id="CDY15274">
    <property type="protein sequence ID" value="CDY15274"/>
    <property type="gene ID" value="GSBRNA2T00085476001"/>
</dbReference>
<dbReference type="Gramene" id="CDX99844">
    <property type="protein sequence ID" value="CDX99844"/>
    <property type="gene ID" value="GSBRNA2T00108558001"/>
</dbReference>
<dbReference type="PaxDb" id="3708-A0A078DYI5"/>
<dbReference type="Gramene" id="CDX94658">
    <property type="protein sequence ID" value="CDX94658"/>
    <property type="gene ID" value="GSBRNA2T00157991001"/>
</dbReference>
<sequence length="57" mass="6827">MKPHQHPLPSSSTLLTLKWQPMAKGEFMGLVQFRILMMNQVRLHQHLYLHMWQLMDA</sequence>
<dbReference type="AlphaFoldDB" id="A0A078DYI5"/>
<organism evidence="3 5">
    <name type="scientific">Brassica napus</name>
    <name type="common">Rape</name>
    <dbReference type="NCBI Taxonomy" id="3708"/>
    <lineage>
        <taxon>Eukaryota</taxon>
        <taxon>Viridiplantae</taxon>
        <taxon>Streptophyta</taxon>
        <taxon>Embryophyta</taxon>
        <taxon>Tracheophyta</taxon>
        <taxon>Spermatophyta</taxon>
        <taxon>Magnoliopsida</taxon>
        <taxon>eudicotyledons</taxon>
        <taxon>Gunneridae</taxon>
        <taxon>Pentapetalae</taxon>
        <taxon>rosids</taxon>
        <taxon>malvids</taxon>
        <taxon>Brassicales</taxon>
        <taxon>Brassicaceae</taxon>
        <taxon>Brassiceae</taxon>
        <taxon>Brassica</taxon>
    </lineage>
</organism>
<dbReference type="Gramene" id="CDX92810">
    <property type="protein sequence ID" value="CDX92810"/>
    <property type="gene ID" value="GSBRNA2T00154639001"/>
</dbReference>
<reference evidence="1" key="3">
    <citation type="submission" date="2021-01" db="EMBL/GenBank/DDBJ databases">
        <authorList>
            <consortium name="Genoscope - CEA"/>
            <person name="William W."/>
        </authorList>
    </citation>
    <scope>NUCLEOTIDE SEQUENCE</scope>
</reference>
<keyword evidence="5" id="KW-1185">Reference proteome</keyword>
<proteinExistence type="predicted"/>
<dbReference type="Proteomes" id="UP001295469">
    <property type="component" value="Chromosome C02"/>
</dbReference>
<dbReference type="Gramene" id="CDY22245">
    <property type="protein sequence ID" value="CDY22245"/>
    <property type="gene ID" value="GSBRNA2T00018674001"/>
</dbReference>
<gene>
    <name evidence="3" type="primary">BnaC06g07600D</name>
    <name evidence="4" type="synonym">BnaC02g25490D</name>
    <name evidence="2" type="ORF">DARMORV10_C02P36190.1</name>
    <name evidence="1" type="ORF">DARMORV10_C09P41230.1</name>
    <name evidence="4" type="ORF">GSBRNA2T00018674001</name>
    <name evidence="3" type="ORF">GSBRNA2T00085476001</name>
</gene>
<evidence type="ECO:0000313" key="2">
    <source>
        <dbReference type="EMBL" id="CAF1914450.1"/>
    </source>
</evidence>
<evidence type="ECO:0000313" key="1">
    <source>
        <dbReference type="EMBL" id="CAF1754016.1"/>
    </source>
</evidence>
<accession>A0A078DYI5</accession>
<protein>
    <submittedName>
        <fullName evidence="1">(rape) hypothetical protein</fullName>
    </submittedName>
    <submittedName>
        <fullName evidence="4">BnaC02g25490D protein</fullName>
    </submittedName>
    <submittedName>
        <fullName evidence="3">BnaC06g07600D protein</fullName>
    </submittedName>
</protein>
<dbReference type="EMBL" id="HG994366">
    <property type="protein sequence ID" value="CAF1914450.1"/>
    <property type="molecule type" value="Genomic_DNA"/>
</dbReference>
<dbReference type="EMBL" id="LK032129">
    <property type="protein sequence ID" value="CDY22245.1"/>
    <property type="molecule type" value="Genomic_DNA"/>
</dbReference>
<reference evidence="3" key="2">
    <citation type="submission" date="2014-06" db="EMBL/GenBank/DDBJ databases">
        <authorList>
            <person name="Genoscope - CEA"/>
        </authorList>
    </citation>
    <scope>NUCLEOTIDE SEQUENCE</scope>
</reference>
<reference evidence="3 5" key="1">
    <citation type="journal article" date="2014" name="Science">
        <title>Plant genetics. Early allopolyploid evolution in the post-Neolithic Brassica napus oilseed genome.</title>
        <authorList>
            <person name="Chalhoub B."/>
            <person name="Denoeud F."/>
            <person name="Liu S."/>
            <person name="Parkin I.A."/>
            <person name="Tang H."/>
            <person name="Wang X."/>
            <person name="Chiquet J."/>
            <person name="Belcram H."/>
            <person name="Tong C."/>
            <person name="Samans B."/>
            <person name="Correa M."/>
            <person name="Da Silva C."/>
            <person name="Just J."/>
            <person name="Falentin C."/>
            <person name="Koh C.S."/>
            <person name="Le Clainche I."/>
            <person name="Bernard M."/>
            <person name="Bento P."/>
            <person name="Noel B."/>
            <person name="Labadie K."/>
            <person name="Alberti A."/>
            <person name="Charles M."/>
            <person name="Arnaud D."/>
            <person name="Guo H."/>
            <person name="Daviaud C."/>
            <person name="Alamery S."/>
            <person name="Jabbari K."/>
            <person name="Zhao M."/>
            <person name="Edger P.P."/>
            <person name="Chelaifa H."/>
            <person name="Tack D."/>
            <person name="Lassalle G."/>
            <person name="Mestiri I."/>
            <person name="Schnel N."/>
            <person name="Le Paslier M.C."/>
            <person name="Fan G."/>
            <person name="Renault V."/>
            <person name="Bayer P.E."/>
            <person name="Golicz A.A."/>
            <person name="Manoli S."/>
            <person name="Lee T.H."/>
            <person name="Thi V.H."/>
            <person name="Chalabi S."/>
            <person name="Hu Q."/>
            <person name="Fan C."/>
            <person name="Tollenaere R."/>
            <person name="Lu Y."/>
            <person name="Battail C."/>
            <person name="Shen J."/>
            <person name="Sidebottom C.H."/>
            <person name="Wang X."/>
            <person name="Canaguier A."/>
            <person name="Chauveau A."/>
            <person name="Berard A."/>
            <person name="Deniot G."/>
            <person name="Guan M."/>
            <person name="Liu Z."/>
            <person name="Sun F."/>
            <person name="Lim Y.P."/>
            <person name="Lyons E."/>
            <person name="Town C.D."/>
            <person name="Bancroft I."/>
            <person name="Wang X."/>
            <person name="Meng J."/>
            <person name="Ma J."/>
            <person name="Pires J.C."/>
            <person name="King G.J."/>
            <person name="Brunel D."/>
            <person name="Delourme R."/>
            <person name="Renard M."/>
            <person name="Aury J.M."/>
            <person name="Adams K.L."/>
            <person name="Batley J."/>
            <person name="Snowdon R.J."/>
            <person name="Tost J."/>
            <person name="Edwards D."/>
            <person name="Zhou Y."/>
            <person name="Hua W."/>
            <person name="Sharpe A.G."/>
            <person name="Paterson A.H."/>
            <person name="Guan C."/>
            <person name="Wincker P."/>
        </authorList>
    </citation>
    <scope>NUCLEOTIDE SEQUENCE [LARGE SCALE GENOMIC DNA]</scope>
    <source>
        <strain evidence="5">cv. Darmor-bzh</strain>
    </source>
</reference>
<dbReference type="Proteomes" id="UP000028999">
    <property type="component" value="Unassembled WGS sequence"/>
</dbReference>